<dbReference type="PANTHER" id="PTHR43861">
    <property type="entry name" value="TRANS-ACONITATE 2-METHYLTRANSFERASE-RELATED"/>
    <property type="match status" value="1"/>
</dbReference>
<proteinExistence type="predicted"/>
<keyword evidence="1" id="KW-0489">Methyltransferase</keyword>
<dbReference type="Gene3D" id="3.40.50.150">
    <property type="entry name" value="Vaccinia Virus protein VP39"/>
    <property type="match status" value="1"/>
</dbReference>
<dbReference type="SUPFAM" id="SSF53335">
    <property type="entry name" value="S-adenosyl-L-methionine-dependent methyltransferases"/>
    <property type="match status" value="1"/>
</dbReference>
<dbReference type="Pfam" id="PF13489">
    <property type="entry name" value="Methyltransf_23"/>
    <property type="match status" value="1"/>
</dbReference>
<dbReference type="GO" id="GO:0008168">
    <property type="term" value="F:methyltransferase activity"/>
    <property type="evidence" value="ECO:0007669"/>
    <property type="project" value="UniProtKB-KW"/>
</dbReference>
<keyword evidence="2" id="KW-1185">Reference proteome</keyword>
<dbReference type="RefSeq" id="WP_135205315.1">
    <property type="nucleotide sequence ID" value="NZ_SPVF01000009.1"/>
</dbReference>
<dbReference type="InterPro" id="IPR029063">
    <property type="entry name" value="SAM-dependent_MTases_sf"/>
</dbReference>
<dbReference type="AlphaFoldDB" id="A0A4Y9SUD8"/>
<evidence type="ECO:0000313" key="2">
    <source>
        <dbReference type="Proteomes" id="UP000298438"/>
    </source>
</evidence>
<protein>
    <submittedName>
        <fullName evidence="1">Class I SAM-dependent methyltransferase</fullName>
    </submittedName>
</protein>
<keyword evidence="1" id="KW-0808">Transferase</keyword>
<dbReference type="CDD" id="cd02440">
    <property type="entry name" value="AdoMet_MTases"/>
    <property type="match status" value="1"/>
</dbReference>
<comment type="caution">
    <text evidence="1">The sequence shown here is derived from an EMBL/GenBank/DDBJ whole genome shotgun (WGS) entry which is preliminary data.</text>
</comment>
<accession>A0A4Y9SUD8</accession>
<gene>
    <name evidence="1" type="ORF">E4L96_00670</name>
</gene>
<dbReference type="GO" id="GO:0032259">
    <property type="term" value="P:methylation"/>
    <property type="evidence" value="ECO:0007669"/>
    <property type="project" value="UniProtKB-KW"/>
</dbReference>
<name>A0A4Y9SUD8_9BURK</name>
<dbReference type="OrthoDB" id="9816564at2"/>
<dbReference type="EMBL" id="SPVF01000009">
    <property type="protein sequence ID" value="TFW30038.1"/>
    <property type="molecule type" value="Genomic_DNA"/>
</dbReference>
<sequence length="287" mass="32428">MKACVVNPSHHLDPHSFIKQGAAIFRCAQCGCIMADIGFDHGQYESHTYYTLKRKTLAAIDEEWGFRWRYILRRIAATGHPVSLLDVGAGNGYFVRVAAREFGLRASGLEISAEETRFARETVGVALINHDVAEHRQRYDVVTCFNVLEHVADPQAFLSALVARVQPGGLLVLTTPNPGCIHARVRGLEKWNMVDPPHHLNLFSRRALYDLLRARNLEVLRYETLSTYVNCVRRFDTEDLLLRRAVFQLLRWSQLGADHFIVARKPARIGSSPAEALRIAEVDEAIE</sequence>
<organism evidence="1 2">
    <name type="scientific">Zemynaea arenosa</name>
    <dbReference type="NCBI Taxonomy" id="2561931"/>
    <lineage>
        <taxon>Bacteria</taxon>
        <taxon>Pseudomonadati</taxon>
        <taxon>Pseudomonadota</taxon>
        <taxon>Betaproteobacteria</taxon>
        <taxon>Burkholderiales</taxon>
        <taxon>Oxalobacteraceae</taxon>
        <taxon>Telluria group</taxon>
        <taxon>Zemynaea</taxon>
    </lineage>
</organism>
<dbReference type="Proteomes" id="UP000298438">
    <property type="component" value="Unassembled WGS sequence"/>
</dbReference>
<evidence type="ECO:0000313" key="1">
    <source>
        <dbReference type="EMBL" id="TFW30038.1"/>
    </source>
</evidence>
<reference evidence="1 2" key="1">
    <citation type="submission" date="2019-03" db="EMBL/GenBank/DDBJ databases">
        <title>Draft Genome Sequence of Massilia arenosa sp. nov., a Novel Massilia Species Isolated from a Sandy-loam Maize Soil.</title>
        <authorList>
            <person name="Raths R."/>
            <person name="Peta V."/>
            <person name="Bucking H."/>
        </authorList>
    </citation>
    <scope>NUCLEOTIDE SEQUENCE [LARGE SCALE GENOMIC DNA]</scope>
    <source>
        <strain evidence="1 2">MC02</strain>
    </source>
</reference>